<keyword evidence="7 9" id="KW-0067">ATP-binding</keyword>
<dbReference type="Gene3D" id="1.10.287.1080">
    <property type="entry name" value="MazG-like"/>
    <property type="match status" value="1"/>
</dbReference>
<keyword evidence="5 9" id="KW-0547">Nucleotide-binding</keyword>
<dbReference type="GO" id="GO:0005524">
    <property type="term" value="F:ATP binding"/>
    <property type="evidence" value="ECO:0007669"/>
    <property type="project" value="UniProtKB-KW"/>
</dbReference>
<comment type="catalytic activity">
    <reaction evidence="1 9">
        <text>1-(5-phospho-beta-D-ribosyl)-ATP + H2O = 1-(5-phospho-beta-D-ribosyl)-5'-AMP + diphosphate + H(+)</text>
        <dbReference type="Rhea" id="RHEA:22828"/>
        <dbReference type="ChEBI" id="CHEBI:15377"/>
        <dbReference type="ChEBI" id="CHEBI:15378"/>
        <dbReference type="ChEBI" id="CHEBI:33019"/>
        <dbReference type="ChEBI" id="CHEBI:59457"/>
        <dbReference type="ChEBI" id="CHEBI:73183"/>
        <dbReference type="EC" id="3.6.1.31"/>
    </reaction>
</comment>
<evidence type="ECO:0000256" key="6">
    <source>
        <dbReference type="ARBA" id="ARBA00022801"/>
    </source>
</evidence>
<comment type="caution">
    <text evidence="11">The sequence shown here is derived from an EMBL/GenBank/DDBJ whole genome shotgun (WGS) entry which is preliminary data.</text>
</comment>
<gene>
    <name evidence="9" type="primary">hisE</name>
    <name evidence="11" type="ORF">EOD42_03505</name>
</gene>
<dbReference type="OrthoDB" id="9814738at2"/>
<dbReference type="RefSeq" id="WP_127785927.1">
    <property type="nucleotide sequence ID" value="NZ_SACL01000001.1"/>
</dbReference>
<feature type="compositionally biased region" description="Basic residues" evidence="10">
    <location>
        <begin position="1"/>
        <end position="22"/>
    </location>
</feature>
<comment type="pathway">
    <text evidence="2 9">Amino-acid biosynthesis; L-histidine biosynthesis; L-histidine from 5-phospho-alpha-D-ribose 1-diphosphate: step 2/9.</text>
</comment>
<dbReference type="EMBL" id="SACL01000001">
    <property type="protein sequence ID" value="RVT99177.1"/>
    <property type="molecule type" value="Genomic_DNA"/>
</dbReference>
<dbReference type="EC" id="3.6.1.31" evidence="9"/>
<keyword evidence="8 9" id="KW-0368">Histidine biosynthesis</keyword>
<evidence type="ECO:0000313" key="12">
    <source>
        <dbReference type="Proteomes" id="UP000282957"/>
    </source>
</evidence>
<comment type="similarity">
    <text evidence="3 9">Belongs to the PRA-PH family.</text>
</comment>
<dbReference type="InterPro" id="IPR021130">
    <property type="entry name" value="PRib-ATP_PPHydrolase-like"/>
</dbReference>
<dbReference type="NCBIfam" id="NF001613">
    <property type="entry name" value="PRK00400.1-5"/>
    <property type="match status" value="1"/>
</dbReference>
<keyword evidence="6 9" id="KW-0378">Hydrolase</keyword>
<dbReference type="PANTHER" id="PTHR42945">
    <property type="entry name" value="HISTIDINE BIOSYNTHESIS BIFUNCTIONAL PROTEIN"/>
    <property type="match status" value="1"/>
</dbReference>
<feature type="region of interest" description="Disordered" evidence="10">
    <location>
        <begin position="1"/>
        <end position="46"/>
    </location>
</feature>
<dbReference type="UniPathway" id="UPA00031">
    <property type="reaction ID" value="UER00007"/>
</dbReference>
<dbReference type="GO" id="GO:0004636">
    <property type="term" value="F:phosphoribosyl-ATP diphosphatase activity"/>
    <property type="evidence" value="ECO:0007669"/>
    <property type="project" value="UniProtKB-UniRule"/>
</dbReference>
<evidence type="ECO:0000256" key="10">
    <source>
        <dbReference type="SAM" id="MobiDB-lite"/>
    </source>
</evidence>
<dbReference type="SUPFAM" id="SSF101386">
    <property type="entry name" value="all-alpha NTP pyrophosphatases"/>
    <property type="match status" value="1"/>
</dbReference>
<evidence type="ECO:0000256" key="4">
    <source>
        <dbReference type="ARBA" id="ARBA00022605"/>
    </source>
</evidence>
<dbReference type="AlphaFoldDB" id="A0A437MNG3"/>
<dbReference type="CDD" id="cd11534">
    <property type="entry name" value="NTP-PPase_HisIE_like"/>
    <property type="match status" value="1"/>
</dbReference>
<accession>A0A437MNG3</accession>
<keyword evidence="12" id="KW-1185">Reference proteome</keyword>
<dbReference type="Proteomes" id="UP000282957">
    <property type="component" value="Unassembled WGS sequence"/>
</dbReference>
<evidence type="ECO:0000256" key="8">
    <source>
        <dbReference type="ARBA" id="ARBA00023102"/>
    </source>
</evidence>
<evidence type="ECO:0000256" key="2">
    <source>
        <dbReference type="ARBA" id="ARBA00005204"/>
    </source>
</evidence>
<evidence type="ECO:0000256" key="1">
    <source>
        <dbReference type="ARBA" id="ARBA00001460"/>
    </source>
</evidence>
<dbReference type="NCBIfam" id="TIGR03188">
    <property type="entry name" value="histidine_hisI"/>
    <property type="match status" value="1"/>
</dbReference>
<keyword evidence="4 9" id="KW-0028">Amino-acid biosynthesis</keyword>
<evidence type="ECO:0000256" key="3">
    <source>
        <dbReference type="ARBA" id="ARBA00009392"/>
    </source>
</evidence>
<protein>
    <recommendedName>
        <fullName evidence="9">Phosphoribosyl-ATP pyrophosphatase</fullName>
        <shortName evidence="9">PRA-PH</shortName>
        <ecNumber evidence="9">3.6.1.31</ecNumber>
    </recommendedName>
</protein>
<comment type="subcellular location">
    <subcellularLocation>
        <location evidence="9">Cytoplasm</location>
    </subcellularLocation>
</comment>
<dbReference type="InterPro" id="IPR008179">
    <property type="entry name" value="HisE"/>
</dbReference>
<proteinExistence type="inferred from homology"/>
<dbReference type="GO" id="GO:0005737">
    <property type="term" value="C:cytoplasm"/>
    <property type="evidence" value="ECO:0007669"/>
    <property type="project" value="UniProtKB-SubCell"/>
</dbReference>
<evidence type="ECO:0000256" key="5">
    <source>
        <dbReference type="ARBA" id="ARBA00022741"/>
    </source>
</evidence>
<sequence length="177" mass="18588">MAKPSKPKAKAAKAAKPAKKKAALPLPTGIEAPKAKAPKRVSRAEAAPLASFEPSAAGATAEVLDRLWTVIEQRRASGDVENSHSARLLARGTAKVAQKLGEEAVECVIEAVAGNRAATVAESADVLYHLLVVWVDAGINPGEVWTELHRREGISGIAEKAARPKALVKLANTKKLP</sequence>
<keyword evidence="9" id="KW-0963">Cytoplasm</keyword>
<reference evidence="11 12" key="1">
    <citation type="submission" date="2019-01" db="EMBL/GenBank/DDBJ databases">
        <authorList>
            <person name="Chen W.-M."/>
        </authorList>
    </citation>
    <scope>NUCLEOTIDE SEQUENCE [LARGE SCALE GENOMIC DNA]</scope>
    <source>
        <strain evidence="11 12">CCP-6</strain>
    </source>
</reference>
<dbReference type="GO" id="GO:0000105">
    <property type="term" value="P:L-histidine biosynthetic process"/>
    <property type="evidence" value="ECO:0007669"/>
    <property type="project" value="UniProtKB-UniRule"/>
</dbReference>
<evidence type="ECO:0000256" key="9">
    <source>
        <dbReference type="HAMAP-Rule" id="MF_01020"/>
    </source>
</evidence>
<evidence type="ECO:0000256" key="7">
    <source>
        <dbReference type="ARBA" id="ARBA00022840"/>
    </source>
</evidence>
<organism evidence="11 12">
    <name type="scientific">Rhodovarius crocodyli</name>
    <dbReference type="NCBI Taxonomy" id="1979269"/>
    <lineage>
        <taxon>Bacteria</taxon>
        <taxon>Pseudomonadati</taxon>
        <taxon>Pseudomonadota</taxon>
        <taxon>Alphaproteobacteria</taxon>
        <taxon>Acetobacterales</taxon>
        <taxon>Roseomonadaceae</taxon>
        <taxon>Rhodovarius</taxon>
    </lineage>
</organism>
<evidence type="ECO:0000313" key="11">
    <source>
        <dbReference type="EMBL" id="RVT99177.1"/>
    </source>
</evidence>
<dbReference type="Pfam" id="PF01503">
    <property type="entry name" value="PRA-PH"/>
    <property type="match status" value="1"/>
</dbReference>
<dbReference type="PANTHER" id="PTHR42945:SF1">
    <property type="entry name" value="HISTIDINE BIOSYNTHESIS BIFUNCTIONAL PROTEIN HIS7"/>
    <property type="match status" value="1"/>
</dbReference>
<name>A0A437MNG3_9PROT</name>
<dbReference type="HAMAP" id="MF_01020">
    <property type="entry name" value="HisE"/>
    <property type="match status" value="1"/>
</dbReference>